<name>A0AAE3ELQ7_9SPIR</name>
<dbReference type="Gene3D" id="3.20.20.80">
    <property type="entry name" value="Glycosidases"/>
    <property type="match status" value="1"/>
</dbReference>
<keyword evidence="4" id="KW-1185">Reference proteome</keyword>
<gene>
    <name evidence="3" type="ORF">K7J14_13860</name>
</gene>
<dbReference type="InterPro" id="IPR006047">
    <property type="entry name" value="GH13_cat_dom"/>
</dbReference>
<evidence type="ECO:0000256" key="1">
    <source>
        <dbReference type="ARBA" id="ARBA00008061"/>
    </source>
</evidence>
<dbReference type="SMART" id="SM00642">
    <property type="entry name" value="Aamy"/>
    <property type="match status" value="1"/>
</dbReference>
<reference evidence="3" key="1">
    <citation type="submission" date="2021-08" db="EMBL/GenBank/DDBJ databases">
        <title>Comparative analyses of Brucepasteria parasyntrophica and Teretinema zuelzerae.</title>
        <authorList>
            <person name="Song Y."/>
            <person name="Brune A."/>
        </authorList>
    </citation>
    <scope>NUCLEOTIDE SEQUENCE</scope>
    <source>
        <strain evidence="3">DSM 1903</strain>
    </source>
</reference>
<dbReference type="EMBL" id="JAINWA010000003">
    <property type="protein sequence ID" value="MCD1655778.1"/>
    <property type="molecule type" value="Genomic_DNA"/>
</dbReference>
<dbReference type="Gene3D" id="2.60.40.10">
    <property type="entry name" value="Immunoglobulins"/>
    <property type="match status" value="1"/>
</dbReference>
<comment type="similarity">
    <text evidence="1">Belongs to the glycosyl hydrolase 13 family.</text>
</comment>
<dbReference type="SUPFAM" id="SSF81296">
    <property type="entry name" value="E set domains"/>
    <property type="match status" value="1"/>
</dbReference>
<protein>
    <submittedName>
        <fullName evidence="3">Alpha-amylase</fullName>
    </submittedName>
</protein>
<evidence type="ECO:0000313" key="3">
    <source>
        <dbReference type="EMBL" id="MCD1655778.1"/>
    </source>
</evidence>
<dbReference type="InterPro" id="IPR017853">
    <property type="entry name" value="GH"/>
</dbReference>
<evidence type="ECO:0000259" key="2">
    <source>
        <dbReference type="SMART" id="SM00642"/>
    </source>
</evidence>
<dbReference type="Proteomes" id="UP001198163">
    <property type="component" value="Unassembled WGS sequence"/>
</dbReference>
<dbReference type="SUPFAM" id="SSF51445">
    <property type="entry name" value="(Trans)glycosidases"/>
    <property type="match status" value="1"/>
</dbReference>
<sequence>MTQVAAGLVSATITGTSEITLDISGSLAATAENLIVTDGDGGVLSIASISGKKIDLGGVDFKTTRNPPYTVSLKDGEYTDTVTAVLDGSLLDSWFDAGAVADLGLTLAGTSGTFKVWAPLAGDVSLLMWGETTEFDPGSAAAVAMEFDGATGVWTAASVDVSGKVWYQYAISNGAETAYVCDLYARAASPDSVAARITDISSDPETMPAGWSASYRNPFGANGTEAKPYTEAVIYEMHIRDWSRAFVSDSTGKFRDITAALNETGGKFYEHLRDLGITHVQILPSFDYAETNSNTAYNWGYNPYHYDVPEGRYVDYEGTNDGRKAVLQMREMVQAFHDAGIAVNLDVVYNHTSGTQKGSLFDQTVPGYYYRMTSTGSYSNGSGCGNETASNTRMFKKYMIESLLHWMNEYHMNGFRFDLMGLHESSTMKEIYEALSAVDPNVMVYGEPWTGGTSAVVNGATKATIDNSSASALVNGVACFNDDYRNAIKGAEFGGFKKGHVQGTFSDAAIISGLSGSLKTDSYAGGFTAKIGRSINYVECHDNYTLADKLAISLAGGISQSAWKPYASFTAAQQDELRAQNKLAAAYVFLAKGTPFINGGQEFLRTKKGDENSYSSPDAINEIDLSLKSTYSDVYKVYKGLIALRKSAGSSFMGETAASASTVNSVSGFTRYETGDYLVFFNATAAAQTLPGDAASCTALVSVDTGVPVETADIPVSIPPKSFLVLKK</sequence>
<proteinExistence type="inferred from homology"/>
<comment type="caution">
    <text evidence="3">The sequence shown here is derived from an EMBL/GenBank/DDBJ whole genome shotgun (WGS) entry which is preliminary data.</text>
</comment>
<evidence type="ECO:0000313" key="4">
    <source>
        <dbReference type="Proteomes" id="UP001198163"/>
    </source>
</evidence>
<dbReference type="AlphaFoldDB" id="A0AAE3ELQ7"/>
<dbReference type="InterPro" id="IPR013783">
    <property type="entry name" value="Ig-like_fold"/>
</dbReference>
<dbReference type="CDD" id="cd11341">
    <property type="entry name" value="AmyAc_Pullulanase_LD-like"/>
    <property type="match status" value="1"/>
</dbReference>
<feature type="domain" description="Glycosyl hydrolase family 13 catalytic" evidence="2">
    <location>
        <begin position="231"/>
        <end position="645"/>
    </location>
</feature>
<dbReference type="InterPro" id="IPR014756">
    <property type="entry name" value="Ig_E-set"/>
</dbReference>
<dbReference type="PANTHER" id="PTHR43002">
    <property type="entry name" value="GLYCOGEN DEBRANCHING ENZYME"/>
    <property type="match status" value="1"/>
</dbReference>
<dbReference type="GO" id="GO:0005975">
    <property type="term" value="P:carbohydrate metabolic process"/>
    <property type="evidence" value="ECO:0007669"/>
    <property type="project" value="InterPro"/>
</dbReference>
<organism evidence="3 4">
    <name type="scientific">Teretinema zuelzerae</name>
    <dbReference type="NCBI Taxonomy" id="156"/>
    <lineage>
        <taxon>Bacteria</taxon>
        <taxon>Pseudomonadati</taxon>
        <taxon>Spirochaetota</taxon>
        <taxon>Spirochaetia</taxon>
        <taxon>Spirochaetales</taxon>
        <taxon>Treponemataceae</taxon>
        <taxon>Teretinema</taxon>
    </lineage>
</organism>
<accession>A0AAE3ELQ7</accession>